<proteinExistence type="predicted"/>
<protein>
    <submittedName>
        <fullName evidence="1">Uncharacterized protein</fullName>
    </submittedName>
</protein>
<dbReference type="Proteomes" id="UP000663848">
    <property type="component" value="Unassembled WGS sequence"/>
</dbReference>
<organism evidence="1 2">
    <name type="scientific">Rotaria socialis</name>
    <dbReference type="NCBI Taxonomy" id="392032"/>
    <lineage>
        <taxon>Eukaryota</taxon>
        <taxon>Metazoa</taxon>
        <taxon>Spiralia</taxon>
        <taxon>Gnathifera</taxon>
        <taxon>Rotifera</taxon>
        <taxon>Eurotatoria</taxon>
        <taxon>Bdelloidea</taxon>
        <taxon>Philodinida</taxon>
        <taxon>Philodinidae</taxon>
        <taxon>Rotaria</taxon>
    </lineage>
</organism>
<accession>A0A821HRU0</accession>
<gene>
    <name evidence="1" type="ORF">QYT958_LOCUS17298</name>
</gene>
<dbReference type="AlphaFoldDB" id="A0A821HRU0"/>
<reference evidence="1" key="1">
    <citation type="submission" date="2021-02" db="EMBL/GenBank/DDBJ databases">
        <authorList>
            <person name="Nowell W R."/>
        </authorList>
    </citation>
    <scope>NUCLEOTIDE SEQUENCE</scope>
</reference>
<evidence type="ECO:0000313" key="1">
    <source>
        <dbReference type="EMBL" id="CAF4692679.1"/>
    </source>
</evidence>
<name>A0A821HRU0_9BILA</name>
<dbReference type="EMBL" id="CAJOBR010002602">
    <property type="protein sequence ID" value="CAF4692679.1"/>
    <property type="molecule type" value="Genomic_DNA"/>
</dbReference>
<evidence type="ECO:0000313" key="2">
    <source>
        <dbReference type="Proteomes" id="UP000663848"/>
    </source>
</evidence>
<sequence>MERILLAGNYPNLTSLELFNFGEETVLRYFTDDSIFQHIFKSQITDLVLHNNDERTTQMSSESYVTNEYEFIEYSHLISLNIIRVHEDYVYEFLLETRTYLPHLTELKVMYDQLKFVTMNFTSDAARRNCSKVKRLFLENSERLSKDICQYFPSL</sequence>
<comment type="caution">
    <text evidence="1">The sequence shown here is derived from an EMBL/GenBank/DDBJ whole genome shotgun (WGS) entry which is preliminary data.</text>
</comment>
<dbReference type="SUPFAM" id="SSF52047">
    <property type="entry name" value="RNI-like"/>
    <property type="match status" value="1"/>
</dbReference>